<dbReference type="EMBL" id="GBXM01063309">
    <property type="protein sequence ID" value="JAH45268.1"/>
    <property type="molecule type" value="Transcribed_RNA"/>
</dbReference>
<accession>A0A0E9SXN0</accession>
<reference evidence="2" key="1">
    <citation type="submission" date="2014-11" db="EMBL/GenBank/DDBJ databases">
        <authorList>
            <person name="Amaro Gonzalez C."/>
        </authorList>
    </citation>
    <scope>NUCLEOTIDE SEQUENCE</scope>
</reference>
<evidence type="ECO:0000313" key="2">
    <source>
        <dbReference type="EMBL" id="JAH45268.1"/>
    </source>
</evidence>
<organism evidence="2">
    <name type="scientific">Anguilla anguilla</name>
    <name type="common">European freshwater eel</name>
    <name type="synonym">Muraena anguilla</name>
    <dbReference type="NCBI Taxonomy" id="7936"/>
    <lineage>
        <taxon>Eukaryota</taxon>
        <taxon>Metazoa</taxon>
        <taxon>Chordata</taxon>
        <taxon>Craniata</taxon>
        <taxon>Vertebrata</taxon>
        <taxon>Euteleostomi</taxon>
        <taxon>Actinopterygii</taxon>
        <taxon>Neopterygii</taxon>
        <taxon>Teleostei</taxon>
        <taxon>Anguilliformes</taxon>
        <taxon>Anguillidae</taxon>
        <taxon>Anguilla</taxon>
    </lineage>
</organism>
<sequence length="55" mass="6434">MTPVIAWYLVWTLLSLWRPPKPMTCWTLFKGLQMSGSFLKSCQTTPRTLWSASRE</sequence>
<dbReference type="AlphaFoldDB" id="A0A0E9SXN0"/>
<protein>
    <submittedName>
        <fullName evidence="2">Uncharacterized protein</fullName>
    </submittedName>
</protein>
<keyword evidence="1" id="KW-0732">Signal</keyword>
<reference evidence="2" key="2">
    <citation type="journal article" date="2015" name="Fish Shellfish Immunol.">
        <title>Early steps in the European eel (Anguilla anguilla)-Vibrio vulnificus interaction in the gills: Role of the RtxA13 toxin.</title>
        <authorList>
            <person name="Callol A."/>
            <person name="Pajuelo D."/>
            <person name="Ebbesson L."/>
            <person name="Teles M."/>
            <person name="MacKenzie S."/>
            <person name="Amaro C."/>
        </authorList>
    </citation>
    <scope>NUCLEOTIDE SEQUENCE</scope>
</reference>
<feature type="signal peptide" evidence="1">
    <location>
        <begin position="1"/>
        <end position="22"/>
    </location>
</feature>
<name>A0A0E9SXN0_ANGAN</name>
<evidence type="ECO:0000256" key="1">
    <source>
        <dbReference type="SAM" id="SignalP"/>
    </source>
</evidence>
<feature type="chain" id="PRO_5002432726" evidence="1">
    <location>
        <begin position="23"/>
        <end position="55"/>
    </location>
</feature>
<proteinExistence type="predicted"/>